<feature type="domain" description="GRF-type" evidence="6">
    <location>
        <begin position="29"/>
        <end position="76"/>
    </location>
</feature>
<protein>
    <submittedName>
        <fullName evidence="8">Uncharacterized protein LOC106770405</fullName>
    </submittedName>
</protein>
<name>A0A1S3V0I8_VIGRR</name>
<keyword evidence="7" id="KW-1185">Reference proteome</keyword>
<dbReference type="GeneID" id="106770405"/>
<organism evidence="7 8">
    <name type="scientific">Vigna radiata var. radiata</name>
    <name type="common">Mung bean</name>
    <name type="synonym">Phaseolus aureus</name>
    <dbReference type="NCBI Taxonomy" id="3916"/>
    <lineage>
        <taxon>Eukaryota</taxon>
        <taxon>Viridiplantae</taxon>
        <taxon>Streptophyta</taxon>
        <taxon>Embryophyta</taxon>
        <taxon>Tracheophyta</taxon>
        <taxon>Spermatophyta</taxon>
        <taxon>Magnoliopsida</taxon>
        <taxon>eudicotyledons</taxon>
        <taxon>Gunneridae</taxon>
        <taxon>Pentapetalae</taxon>
        <taxon>rosids</taxon>
        <taxon>fabids</taxon>
        <taxon>Fabales</taxon>
        <taxon>Fabaceae</taxon>
        <taxon>Papilionoideae</taxon>
        <taxon>50 kb inversion clade</taxon>
        <taxon>NPAAA clade</taxon>
        <taxon>indigoferoid/millettioid clade</taxon>
        <taxon>Phaseoleae</taxon>
        <taxon>Vigna</taxon>
    </lineage>
</organism>
<dbReference type="PANTHER" id="PTHR33248">
    <property type="entry name" value="ZINC ION-BINDING PROTEIN"/>
    <property type="match status" value="1"/>
</dbReference>
<evidence type="ECO:0000256" key="3">
    <source>
        <dbReference type="ARBA" id="ARBA00022833"/>
    </source>
</evidence>
<feature type="compositionally biased region" description="Low complexity" evidence="5">
    <location>
        <begin position="7"/>
        <end position="21"/>
    </location>
</feature>
<gene>
    <name evidence="8" type="primary">LOC106770405</name>
</gene>
<evidence type="ECO:0000256" key="1">
    <source>
        <dbReference type="ARBA" id="ARBA00022723"/>
    </source>
</evidence>
<dbReference type="OrthoDB" id="1397299at2759"/>
<evidence type="ECO:0000256" key="4">
    <source>
        <dbReference type="PROSITE-ProRule" id="PRU01343"/>
    </source>
</evidence>
<proteinExistence type="predicted"/>
<dbReference type="GO" id="GO:0008270">
    <property type="term" value="F:zinc ion binding"/>
    <property type="evidence" value="ECO:0007669"/>
    <property type="project" value="UniProtKB-KW"/>
</dbReference>
<evidence type="ECO:0000256" key="2">
    <source>
        <dbReference type="ARBA" id="ARBA00022771"/>
    </source>
</evidence>
<evidence type="ECO:0000313" key="7">
    <source>
        <dbReference type="Proteomes" id="UP000087766"/>
    </source>
</evidence>
<keyword evidence="2 4" id="KW-0863">Zinc-finger</keyword>
<evidence type="ECO:0000259" key="6">
    <source>
        <dbReference type="PROSITE" id="PS51999"/>
    </source>
</evidence>
<dbReference type="RefSeq" id="XP_014511702.1">
    <property type="nucleotide sequence ID" value="XM_014656216.1"/>
</dbReference>
<dbReference type="PROSITE" id="PS51999">
    <property type="entry name" value="ZF_GRF"/>
    <property type="match status" value="1"/>
</dbReference>
<reference evidence="7" key="1">
    <citation type="journal article" date="2014" name="Nat. Commun.">
        <title>Genome sequence of mungbean and insights into evolution within Vigna species.</title>
        <authorList>
            <person name="Kang Y.J."/>
            <person name="Kim S.K."/>
            <person name="Kim M.Y."/>
            <person name="Lestari P."/>
            <person name="Kim K.H."/>
            <person name="Ha B.K."/>
            <person name="Jun T.H."/>
            <person name="Hwang W.J."/>
            <person name="Lee T."/>
            <person name="Lee J."/>
            <person name="Shim S."/>
            <person name="Yoon M.Y."/>
            <person name="Jang Y.E."/>
            <person name="Han K.S."/>
            <person name="Taeprayoon P."/>
            <person name="Yoon N."/>
            <person name="Somta P."/>
            <person name="Tanya P."/>
            <person name="Kim K.S."/>
            <person name="Gwag J.G."/>
            <person name="Moon J.K."/>
            <person name="Lee Y.H."/>
            <person name="Park B.S."/>
            <person name="Bombarely A."/>
            <person name="Doyle J.J."/>
            <person name="Jackson S.A."/>
            <person name="Schafleitner R."/>
            <person name="Srinives P."/>
            <person name="Varshney R.K."/>
            <person name="Lee S.H."/>
        </authorList>
    </citation>
    <scope>NUCLEOTIDE SEQUENCE [LARGE SCALE GENOMIC DNA]</scope>
    <source>
        <strain evidence="7">cv. VC1973A</strain>
    </source>
</reference>
<reference evidence="8" key="2">
    <citation type="submission" date="2025-08" db="UniProtKB">
        <authorList>
            <consortium name="RefSeq"/>
        </authorList>
    </citation>
    <scope>IDENTIFICATION</scope>
    <source>
        <tissue evidence="8">Leaf</tissue>
    </source>
</reference>
<sequence length="136" mass="15679">MTKNQCSSCSWGSSHGASSSRGMVGSEMCYCGELAVLTVAKTPKNQGKHFWGCPNYRRSRYEEVRGCNFFKWHIEDNGDERDTTIGWQRRKIINLERSLLVCQKREKIVDCNEVVMNENEVVMNLVIFGYFKLVIL</sequence>
<dbReference type="InterPro" id="IPR010666">
    <property type="entry name" value="Znf_GRF"/>
</dbReference>
<dbReference type="KEGG" id="vra:106770405"/>
<keyword evidence="3" id="KW-0862">Zinc</keyword>
<evidence type="ECO:0000313" key="8">
    <source>
        <dbReference type="RefSeq" id="XP_014511702.1"/>
    </source>
</evidence>
<keyword evidence="1" id="KW-0479">Metal-binding</keyword>
<accession>A0A1S3V0I8</accession>
<dbReference type="AlphaFoldDB" id="A0A1S3V0I8"/>
<dbReference type="Proteomes" id="UP000087766">
    <property type="component" value="Chromosome 8"/>
</dbReference>
<feature type="region of interest" description="Disordered" evidence="5">
    <location>
        <begin position="1"/>
        <end position="21"/>
    </location>
</feature>
<dbReference type="Pfam" id="PF06839">
    <property type="entry name" value="Zn_ribbon_GRF"/>
    <property type="match status" value="1"/>
</dbReference>
<evidence type="ECO:0000256" key="5">
    <source>
        <dbReference type="SAM" id="MobiDB-lite"/>
    </source>
</evidence>